<evidence type="ECO:0000313" key="2">
    <source>
        <dbReference type="Proteomes" id="UP000094936"/>
    </source>
</evidence>
<dbReference type="RefSeq" id="WP_068901072.1">
    <property type="nucleotide sequence ID" value="NZ_JBHUIF010000013.1"/>
</dbReference>
<proteinExistence type="predicted"/>
<keyword evidence="2" id="KW-1185">Reference proteome</keyword>
<dbReference type="EMBL" id="LYBM01000011">
    <property type="protein sequence ID" value="ODA34015.1"/>
    <property type="molecule type" value="Genomic_DNA"/>
</dbReference>
<dbReference type="Proteomes" id="UP000094936">
    <property type="component" value="Unassembled WGS sequence"/>
</dbReference>
<comment type="caution">
    <text evidence="1">The sequence shown here is derived from an EMBL/GenBank/DDBJ whole genome shotgun (WGS) entry which is preliminary data.</text>
</comment>
<protein>
    <recommendedName>
        <fullName evidence="3">Mu-like prophage protein gp36</fullName>
    </recommendedName>
</protein>
<evidence type="ECO:0000313" key="1">
    <source>
        <dbReference type="EMBL" id="ODA34015.1"/>
    </source>
</evidence>
<sequence>MPGDIVTGYATVNDILTRYGEDVLFTLAHHEGELDEPAVVRSLTDASGLIDSYLGSRYPLPLNDTPQVLTRLTIDIALYWLSEDGGGATDEKRQRFEDAIQWLEGVAKGRIELLPVQETTEDITHAEDVIVTSNPRLFSRDGLRSF</sequence>
<gene>
    <name evidence="1" type="ORF">A8L45_08185</name>
</gene>
<reference evidence="1 2" key="1">
    <citation type="submission" date="2016-05" db="EMBL/GenBank/DDBJ databases">
        <title>Genomic Taxonomy of the Vibrionaceae.</title>
        <authorList>
            <person name="Gomez-Gil B."/>
            <person name="Enciso-Ibarra J."/>
        </authorList>
    </citation>
    <scope>NUCLEOTIDE SEQUENCE [LARGE SCALE GENOMIC DNA]</scope>
    <source>
        <strain evidence="1 2">CAIM 1920</strain>
    </source>
</reference>
<dbReference type="InterPro" id="IPR009752">
    <property type="entry name" value="Phage_Mu_GpJ"/>
</dbReference>
<dbReference type="STRING" id="1080227.A8L45_08185"/>
<dbReference type="Pfam" id="PF07030">
    <property type="entry name" value="Phage_Mu_Gp36"/>
    <property type="match status" value="1"/>
</dbReference>
<name>A0A1C3ELB8_9GAMM</name>
<accession>A0A1C3ELB8</accession>
<dbReference type="AlphaFoldDB" id="A0A1C3ELB8"/>
<dbReference type="OrthoDB" id="9812088at2"/>
<evidence type="ECO:0008006" key="3">
    <source>
        <dbReference type="Google" id="ProtNLM"/>
    </source>
</evidence>
<organism evidence="1 2">
    <name type="scientific">Veronia pacifica</name>
    <dbReference type="NCBI Taxonomy" id="1080227"/>
    <lineage>
        <taxon>Bacteria</taxon>
        <taxon>Pseudomonadati</taxon>
        <taxon>Pseudomonadota</taxon>
        <taxon>Gammaproteobacteria</taxon>
        <taxon>Vibrionales</taxon>
        <taxon>Vibrionaceae</taxon>
        <taxon>Veronia</taxon>
    </lineage>
</organism>